<keyword evidence="2" id="KW-1185">Reference proteome</keyword>
<sequence length="69" mass="7290">MAQNLNVETSSRRIGGGRISAVGLKLTVLTVGTGQVWKEAALLQTADACGATGRSWGFGSPLFRRFVHS</sequence>
<accession>A0A2A2H4A8</accession>
<gene>
    <name evidence="1" type="ORF">ASJ80_05255</name>
</gene>
<name>A0A2A2H4A8_METBR</name>
<proteinExistence type="predicted"/>
<comment type="caution">
    <text evidence="1">The sequence shown here is derived from an EMBL/GenBank/DDBJ whole genome shotgun (WGS) entry which is preliminary data.</text>
</comment>
<evidence type="ECO:0000313" key="2">
    <source>
        <dbReference type="Proteomes" id="UP000217784"/>
    </source>
</evidence>
<protein>
    <submittedName>
        <fullName evidence="1">Uncharacterized protein</fullName>
    </submittedName>
</protein>
<organism evidence="1 2">
    <name type="scientific">Methanobacterium bryantii</name>
    <dbReference type="NCBI Taxonomy" id="2161"/>
    <lineage>
        <taxon>Archaea</taxon>
        <taxon>Methanobacteriati</taxon>
        <taxon>Methanobacteriota</taxon>
        <taxon>Methanomada group</taxon>
        <taxon>Methanobacteria</taxon>
        <taxon>Methanobacteriales</taxon>
        <taxon>Methanobacteriaceae</taxon>
        <taxon>Methanobacterium</taxon>
    </lineage>
</organism>
<evidence type="ECO:0000313" key="1">
    <source>
        <dbReference type="EMBL" id="PAV04261.1"/>
    </source>
</evidence>
<dbReference type="Proteomes" id="UP000217784">
    <property type="component" value="Unassembled WGS sequence"/>
</dbReference>
<dbReference type="AlphaFoldDB" id="A0A2A2H4A8"/>
<dbReference type="EMBL" id="LMVM01000023">
    <property type="protein sequence ID" value="PAV04261.1"/>
    <property type="molecule type" value="Genomic_DNA"/>
</dbReference>
<reference evidence="1 2" key="1">
    <citation type="journal article" date="2017" name="BMC Genomics">
        <title>Genomic analysis of methanogenic archaea reveals a shift towards energy conservation.</title>
        <authorList>
            <person name="Gilmore S.P."/>
            <person name="Henske J.K."/>
            <person name="Sexton J.A."/>
            <person name="Solomon K.V."/>
            <person name="Seppala S."/>
            <person name="Yoo J.I."/>
            <person name="Huyett L.M."/>
            <person name="Pressman A."/>
            <person name="Cogan J.Z."/>
            <person name="Kivenson V."/>
            <person name="Peng X."/>
            <person name="Tan Y."/>
            <person name="Valentine D.L."/>
            <person name="O'Malley M.A."/>
        </authorList>
    </citation>
    <scope>NUCLEOTIDE SEQUENCE [LARGE SCALE GENOMIC DNA]</scope>
    <source>
        <strain evidence="1 2">M.o.H.</strain>
    </source>
</reference>